<organism evidence="3 4">
    <name type="scientific">Tritrichomonas foetus</name>
    <dbReference type="NCBI Taxonomy" id="1144522"/>
    <lineage>
        <taxon>Eukaryota</taxon>
        <taxon>Metamonada</taxon>
        <taxon>Parabasalia</taxon>
        <taxon>Tritrichomonadida</taxon>
        <taxon>Tritrichomonadidae</taxon>
        <taxon>Tritrichomonas</taxon>
    </lineage>
</organism>
<dbReference type="EMBL" id="MLAK01000156">
    <property type="protein sequence ID" value="OHT16029.1"/>
    <property type="molecule type" value="Genomic_DNA"/>
</dbReference>
<feature type="coiled-coil region" evidence="1">
    <location>
        <begin position="1695"/>
        <end position="1736"/>
    </location>
</feature>
<feature type="compositionally biased region" description="Polar residues" evidence="2">
    <location>
        <begin position="259"/>
        <end position="268"/>
    </location>
</feature>
<feature type="compositionally biased region" description="Basic and acidic residues" evidence="2">
    <location>
        <begin position="145"/>
        <end position="155"/>
    </location>
</feature>
<evidence type="ECO:0000313" key="4">
    <source>
        <dbReference type="Proteomes" id="UP000179807"/>
    </source>
</evidence>
<feature type="compositionally biased region" description="Low complexity" evidence="2">
    <location>
        <begin position="1601"/>
        <end position="1614"/>
    </location>
</feature>
<accession>A0A1J4L2A9</accession>
<dbReference type="Proteomes" id="UP000179807">
    <property type="component" value="Unassembled WGS sequence"/>
</dbReference>
<feature type="compositionally biased region" description="Polar residues" evidence="2">
    <location>
        <begin position="1339"/>
        <end position="1363"/>
    </location>
</feature>
<proteinExistence type="predicted"/>
<gene>
    <name evidence="3" type="ORF">TRFO_13517</name>
</gene>
<feature type="compositionally biased region" description="Basic residues" evidence="2">
    <location>
        <begin position="1380"/>
        <end position="1390"/>
    </location>
</feature>
<feature type="compositionally biased region" description="Basic and acidic residues" evidence="2">
    <location>
        <begin position="1365"/>
        <end position="1379"/>
    </location>
</feature>
<dbReference type="VEuPathDB" id="TrichDB:TRFO_13517"/>
<feature type="compositionally biased region" description="Basic and acidic residues" evidence="2">
    <location>
        <begin position="630"/>
        <end position="662"/>
    </location>
</feature>
<feature type="compositionally biased region" description="Basic and acidic residues" evidence="2">
    <location>
        <begin position="672"/>
        <end position="824"/>
    </location>
</feature>
<feature type="compositionally biased region" description="Low complexity" evidence="2">
    <location>
        <begin position="870"/>
        <end position="881"/>
    </location>
</feature>
<feature type="compositionally biased region" description="Basic residues" evidence="2">
    <location>
        <begin position="913"/>
        <end position="928"/>
    </location>
</feature>
<evidence type="ECO:0000256" key="2">
    <source>
        <dbReference type="SAM" id="MobiDB-lite"/>
    </source>
</evidence>
<feature type="compositionally biased region" description="Polar residues" evidence="2">
    <location>
        <begin position="1045"/>
        <end position="1072"/>
    </location>
</feature>
<feature type="region of interest" description="Disordered" evidence="2">
    <location>
        <begin position="1595"/>
        <end position="1667"/>
    </location>
</feature>
<feature type="compositionally biased region" description="Polar residues" evidence="2">
    <location>
        <begin position="956"/>
        <end position="975"/>
    </location>
</feature>
<feature type="region of interest" description="Disordered" evidence="2">
    <location>
        <begin position="630"/>
        <end position="824"/>
    </location>
</feature>
<feature type="compositionally biased region" description="Polar residues" evidence="2">
    <location>
        <begin position="241"/>
        <end position="251"/>
    </location>
</feature>
<keyword evidence="4" id="KW-1185">Reference proteome</keyword>
<feature type="region of interest" description="Disordered" evidence="2">
    <location>
        <begin position="1335"/>
        <end position="1424"/>
    </location>
</feature>
<feature type="region of interest" description="Disordered" evidence="2">
    <location>
        <begin position="906"/>
        <end position="1098"/>
    </location>
</feature>
<feature type="compositionally biased region" description="Polar residues" evidence="2">
    <location>
        <begin position="317"/>
        <end position="327"/>
    </location>
</feature>
<feature type="region of interest" description="Disordered" evidence="2">
    <location>
        <begin position="841"/>
        <end position="889"/>
    </location>
</feature>
<feature type="region of interest" description="Disordered" evidence="2">
    <location>
        <begin position="1441"/>
        <end position="1499"/>
    </location>
</feature>
<feature type="region of interest" description="Disordered" evidence="2">
    <location>
        <begin position="297"/>
        <end position="375"/>
    </location>
</feature>
<feature type="compositionally biased region" description="Acidic residues" evidence="2">
    <location>
        <begin position="939"/>
        <end position="953"/>
    </location>
</feature>
<name>A0A1J4L2A9_9EUKA</name>
<feature type="region of interest" description="Disordered" evidence="2">
    <location>
        <begin position="1121"/>
        <end position="1150"/>
    </location>
</feature>
<feature type="compositionally biased region" description="Polar residues" evidence="2">
    <location>
        <begin position="1121"/>
        <end position="1133"/>
    </location>
</feature>
<dbReference type="RefSeq" id="XP_068369165.1">
    <property type="nucleotide sequence ID" value="XM_068497301.1"/>
</dbReference>
<reference evidence="3" key="1">
    <citation type="submission" date="2016-10" db="EMBL/GenBank/DDBJ databases">
        <authorList>
            <person name="Benchimol M."/>
            <person name="Almeida L.G."/>
            <person name="Vasconcelos A.T."/>
            <person name="Perreira-Neves A."/>
            <person name="Rosa I.A."/>
            <person name="Tasca T."/>
            <person name="Bogo M.R."/>
            <person name="de Souza W."/>
        </authorList>
    </citation>
    <scope>NUCLEOTIDE SEQUENCE [LARGE SCALE GENOMIC DNA]</scope>
    <source>
        <strain evidence="3">K</strain>
    </source>
</reference>
<dbReference type="GeneID" id="94832005"/>
<protein>
    <submittedName>
        <fullName evidence="3">Uncharacterized protein</fullName>
    </submittedName>
</protein>
<feature type="region of interest" description="Disordered" evidence="2">
    <location>
        <begin position="239"/>
        <end position="268"/>
    </location>
</feature>
<feature type="coiled-coil region" evidence="1">
    <location>
        <begin position="1778"/>
        <end position="1985"/>
    </location>
</feature>
<feature type="compositionally biased region" description="Basic and acidic residues" evidence="2">
    <location>
        <begin position="984"/>
        <end position="998"/>
    </location>
</feature>
<evidence type="ECO:0000256" key="1">
    <source>
        <dbReference type="SAM" id="Coils"/>
    </source>
</evidence>
<comment type="caution">
    <text evidence="3">The sequence shown here is derived from an EMBL/GenBank/DDBJ whole genome shotgun (WGS) entry which is preliminary data.</text>
</comment>
<feature type="region of interest" description="Disordered" evidence="2">
    <location>
        <begin position="1524"/>
        <end position="1560"/>
    </location>
</feature>
<sequence>MKHILDQTKVLKKKTEVCKAALNKDEQMSELAKKFQAMQHFKEKADKSVQELQKIFDDGNISSLKSSLEEISEKIHFLYWNNKELNDQIEILEKMVSTEEAVGFTELKEQWNQLHVDVVEQENKQQNSNKGGASLRVSLRNKNKNNKEMKSDAPIKGKKGQFSSVFGDDEENQQMKSEAQIHKHKIALPDSENYSESSSKRSRRSAFNAVLSKGKKLLPANEETEEDMQSDASRITYKSMAHQSTPTSNNSAEEESRNTSKNSSKLNNIDFSSQLADESESAMTENYVVATEINRTNSNNTNGIKKPDLVSLKHAQSKVSMRSNDSLNYVRKSKPKRSFPPKNLNKESDSEYDYYESEPPPNPKKGTVRVSQKDPEYEYEYYDPEDEEADDEYEFIEEPEEPAKVIVSKAKKVDKSFEPVVVKTFTSDEYRALKVSKPKPIQVNEAEGEKIIKTKAKAKNTEKNEPEIITIKKSAKTIEEDAKRAKEREFVPEIRKPKKSIEEILQKQAEVDKEELIKKYEERSLQRAIEDEEKMAIKKFEDKLQLKDDEEQFVKRSLKYLQKIRMNKRHKLEQIKNDEEIFMKESRKRETQFVQKIIQLKKSKEEEMKKQEEEKKEKLKQEEIKQKILRERIGKRKKEEEERQKHEKIKQMTEKEAEEQKLLKMRQKAKKLKEEERLKQEQREKEAKVIENRNKQRKEAKLKETQLKEKQMKEKELQKQKQEQKEKEEKEKLAKQRIEQRKKEEEARIMKEKELQKQKEEQEKAEIEKKRKIIVEMNEKERRQKEEMEAEKQKLEKIKQEIREKKRKEREQREIERKERERKEQELKELYDGMIDIPVKHSSTYQQQNNLNNTENGINKNESMSNGKYNDNQSSSNFSDDMMTSESMAELDVADPISVGVAKLAALHDDKNKKHSHLNARKVRRRKTVTTNSSHNGDPEYEYDYEYDFDDFIENSKLNGTNSPTSQKSSFNPALNNNSPSSKNESEAERLASQDEKQIQQQLQQMNKEEKQKSNPNESPSRFGSDDDIEEIGRREPTELDFSDSKVSQPNTPKRSSQVNSKFNNDNFNEFKSNSESDISKNKHRTNANLNNSMLESDASDDFAYSDDEFGENLRTSVVTSKLTPTHESSQAALNKLGNDKSSNKINSSIPIETARPLRKKKGSKPEFVPEFYDLKPEPKYVPVVVGRAKNPQKTSTPLIVKKIDGSSNAPKPIVIDSISIPKPETVCLSPDIFTVLKTKEQLEAEAKQEAEREERRRLHAEKEKNYRHTIDANGNEYEYNYDYDYEYDNSDVEKEDTASKMHATHRDSEEFLKELAKEVAQADAVVQESNEILKKRGQSISQNVSPINSPNTKQQKNSTVSGKESLDENCKKTDNEGKKKVKVSKRVKRTQIQQNGEALEDDENHTNKSPNANKNPLKGSKSVTFDVDDDLFDLELSKKLNAKGAKQAPQKRPLQSARRQRNGYDSPVVPTKGGPTVGRISMRRQNRESSDYAGNTDDVDEFFDEEEEEAMLQSMRKEDLLVEAELDSRPVSPRKPKTPKSHSNNGENDEINDQNNDRINNVHVNNGIIILGQEDEEIFDDDYDYEDVYEYEYISDDENNQNNNNTENDSVQNKTKKISEEDLNNSLSDNEDEFNNYDNENGISRKLTKNNKNTESKTRSKRSMKELNDLTENEKAFDNRNNTQLNNLVSKVRADAAVLSNEDLRELLKKLKEEIEVENNHNSKLTTKLKELEKVRDHQIPHHFSHSKIASFGIAPVDNSSNFITKTIQTDVTNEFLTSIETTLAKQNKEKQELIELQKRIEIAQKEVITMDATIKAAEKQTVDKKNAIEALKVEILKVKEELSKSDYDTTQDEQQSKQCEMEIEKLEAQVQQSQQKLDKVNQQIHELQLRLQEMINYKAVLEAELNDMYNREKPEVRQLIEDVKNAKQASEDLQQKTASLTKRINARREEINRIMNSQEKVKADELRLLKEKLTRRISKWEKMIDSKDTAQNIQQFSAKNAIKREALKHEIDNKTRQLWMKSEQINALQKYSELIEAMLNEHKTNWAT</sequence>
<feature type="compositionally biased region" description="Polar residues" evidence="2">
    <location>
        <begin position="841"/>
        <end position="869"/>
    </location>
</feature>
<feature type="region of interest" description="Disordered" evidence="2">
    <location>
        <begin position="122"/>
        <end position="207"/>
    </location>
</feature>
<feature type="compositionally biased region" description="Basic and acidic residues" evidence="2">
    <location>
        <begin position="1653"/>
        <end position="1667"/>
    </location>
</feature>
<evidence type="ECO:0000313" key="3">
    <source>
        <dbReference type="EMBL" id="OHT16029.1"/>
    </source>
</evidence>
<feature type="coiled-coil region" evidence="1">
    <location>
        <begin position="1237"/>
        <end position="1264"/>
    </location>
</feature>
<keyword evidence="1" id="KW-0175">Coiled coil</keyword>